<reference evidence="7" key="1">
    <citation type="submission" date="2022-11" db="EMBL/GenBank/DDBJ databases">
        <title>Hoeflea poritis sp. nov., isolated from scleractinian coral Porites lutea.</title>
        <authorList>
            <person name="Zhang G."/>
            <person name="Wei Q."/>
            <person name="Cai L."/>
        </authorList>
    </citation>
    <scope>NUCLEOTIDE SEQUENCE</scope>
    <source>
        <strain evidence="7">E7-10</strain>
    </source>
</reference>
<dbReference type="SUPFAM" id="SSF46785">
    <property type="entry name" value="Winged helix' DNA-binding domain"/>
    <property type="match status" value="1"/>
</dbReference>
<dbReference type="InterPro" id="IPR005119">
    <property type="entry name" value="LysR_subst-bd"/>
</dbReference>
<evidence type="ECO:0000256" key="4">
    <source>
        <dbReference type="ARBA" id="ARBA00023163"/>
    </source>
</evidence>
<dbReference type="InterPro" id="IPR036390">
    <property type="entry name" value="WH_DNA-bd_sf"/>
</dbReference>
<evidence type="ECO:0000256" key="5">
    <source>
        <dbReference type="SAM" id="Coils"/>
    </source>
</evidence>
<dbReference type="EMBL" id="JAPJZH010000017">
    <property type="protein sequence ID" value="MDA4847978.1"/>
    <property type="molecule type" value="Genomic_DNA"/>
</dbReference>
<keyword evidence="8" id="KW-1185">Reference proteome</keyword>
<evidence type="ECO:0000313" key="8">
    <source>
        <dbReference type="Proteomes" id="UP001148313"/>
    </source>
</evidence>
<dbReference type="InterPro" id="IPR058163">
    <property type="entry name" value="LysR-type_TF_proteobact-type"/>
</dbReference>
<evidence type="ECO:0000259" key="6">
    <source>
        <dbReference type="PROSITE" id="PS50931"/>
    </source>
</evidence>
<evidence type="ECO:0000256" key="2">
    <source>
        <dbReference type="ARBA" id="ARBA00023015"/>
    </source>
</evidence>
<dbReference type="PROSITE" id="PS50931">
    <property type="entry name" value="HTH_LYSR"/>
    <property type="match status" value="1"/>
</dbReference>
<feature type="domain" description="HTH lysR-type" evidence="6">
    <location>
        <begin position="1"/>
        <end position="61"/>
    </location>
</feature>
<sequence length="292" mass="33238">MRFRHYDNLRVFTIVAQHGSFSSAADELRLTKGAVSHQMRQLEAELGFAVFQRHARGISLTSKGQELLATVQAAFENVEQRIAEMRHADNRTLTIGVTTYFASRWLSPRLMDFMRAHPGIRLRIQPMIDLQDLRGEGIDLAIRWGDGNWNDVAIERLFPCPAWPSGDRQAWELVQQRGLEAAFDAFTLLRDREDSDAWSRWYRVAGLPHKGRADTLIIPDPNVRVQAVMDGQGVALNDALVMPEIEAGRLMRLSTFELSDYGYFLAYEAGAMNNPDADAFRRWLKSVSVRDM</sequence>
<keyword evidence="4" id="KW-0804">Transcription</keyword>
<dbReference type="PRINTS" id="PR00039">
    <property type="entry name" value="HTHLYSR"/>
</dbReference>
<evidence type="ECO:0000256" key="3">
    <source>
        <dbReference type="ARBA" id="ARBA00023125"/>
    </source>
</evidence>
<gene>
    <name evidence="7" type="ORF">OOZ53_21650</name>
</gene>
<evidence type="ECO:0000256" key="1">
    <source>
        <dbReference type="ARBA" id="ARBA00009437"/>
    </source>
</evidence>
<keyword evidence="3" id="KW-0238">DNA-binding</keyword>
<dbReference type="InterPro" id="IPR000847">
    <property type="entry name" value="LysR_HTH_N"/>
</dbReference>
<dbReference type="RefSeq" id="WP_271091820.1">
    <property type="nucleotide sequence ID" value="NZ_JAPJZH010000017.1"/>
</dbReference>
<dbReference type="Pfam" id="PF00126">
    <property type="entry name" value="HTH_1"/>
    <property type="match status" value="1"/>
</dbReference>
<comment type="caution">
    <text evidence="7">The sequence shown here is derived from an EMBL/GenBank/DDBJ whole genome shotgun (WGS) entry which is preliminary data.</text>
</comment>
<proteinExistence type="inferred from homology"/>
<dbReference type="SUPFAM" id="SSF53850">
    <property type="entry name" value="Periplasmic binding protein-like II"/>
    <property type="match status" value="1"/>
</dbReference>
<keyword evidence="2" id="KW-0805">Transcription regulation</keyword>
<name>A0ABT4VTD9_9HYPH</name>
<accession>A0ABT4VTD9</accession>
<dbReference type="PANTHER" id="PTHR30537:SF79">
    <property type="entry name" value="TRANSCRIPTIONAL REGULATOR-RELATED"/>
    <property type="match status" value="1"/>
</dbReference>
<dbReference type="Gene3D" id="3.40.190.10">
    <property type="entry name" value="Periplasmic binding protein-like II"/>
    <property type="match status" value="2"/>
</dbReference>
<comment type="similarity">
    <text evidence="1">Belongs to the LysR transcriptional regulatory family.</text>
</comment>
<dbReference type="CDD" id="cd08432">
    <property type="entry name" value="PBP2_GcdR_TrpI_HvrB_AmpR_like"/>
    <property type="match status" value="1"/>
</dbReference>
<dbReference type="Pfam" id="PF03466">
    <property type="entry name" value="LysR_substrate"/>
    <property type="match status" value="1"/>
</dbReference>
<organism evidence="7 8">
    <name type="scientific">Hoeflea poritis</name>
    <dbReference type="NCBI Taxonomy" id="2993659"/>
    <lineage>
        <taxon>Bacteria</taxon>
        <taxon>Pseudomonadati</taxon>
        <taxon>Pseudomonadota</taxon>
        <taxon>Alphaproteobacteria</taxon>
        <taxon>Hyphomicrobiales</taxon>
        <taxon>Rhizobiaceae</taxon>
        <taxon>Hoeflea</taxon>
    </lineage>
</organism>
<dbReference type="PANTHER" id="PTHR30537">
    <property type="entry name" value="HTH-TYPE TRANSCRIPTIONAL REGULATOR"/>
    <property type="match status" value="1"/>
</dbReference>
<dbReference type="InterPro" id="IPR036388">
    <property type="entry name" value="WH-like_DNA-bd_sf"/>
</dbReference>
<dbReference type="Proteomes" id="UP001148313">
    <property type="component" value="Unassembled WGS sequence"/>
</dbReference>
<dbReference type="Gene3D" id="1.10.10.10">
    <property type="entry name" value="Winged helix-like DNA-binding domain superfamily/Winged helix DNA-binding domain"/>
    <property type="match status" value="1"/>
</dbReference>
<keyword evidence="5" id="KW-0175">Coiled coil</keyword>
<protein>
    <submittedName>
        <fullName evidence="7">LysR substrate-binding domain-containing protein</fullName>
    </submittedName>
</protein>
<evidence type="ECO:0000313" key="7">
    <source>
        <dbReference type="EMBL" id="MDA4847978.1"/>
    </source>
</evidence>
<feature type="coiled-coil region" evidence="5">
    <location>
        <begin position="25"/>
        <end position="88"/>
    </location>
</feature>